<dbReference type="PROSITE" id="PS50184">
    <property type="entry name" value="VWFC_2"/>
    <property type="match status" value="2"/>
</dbReference>
<evidence type="ECO:0000256" key="7">
    <source>
        <dbReference type="PROSITE-ProRule" id="PRU00230"/>
    </source>
</evidence>
<dbReference type="STRING" id="307972.A0A2G8KNB1"/>
<dbReference type="InterPro" id="IPR001007">
    <property type="entry name" value="VWF_dom"/>
</dbReference>
<comment type="caution">
    <text evidence="11">The sequence shown here is derived from an EMBL/GenBank/DDBJ whole genome shotgun (WGS) entry which is preliminary data.</text>
</comment>
<comment type="similarity">
    <text evidence="2">Belongs to the chordin family.</text>
</comment>
<dbReference type="GO" id="GO:0009953">
    <property type="term" value="P:dorsal/ventral pattern formation"/>
    <property type="evidence" value="ECO:0007669"/>
    <property type="project" value="TreeGrafter"/>
</dbReference>
<gene>
    <name evidence="11" type="ORF">BSL78_13675</name>
</gene>
<dbReference type="GO" id="GO:0005615">
    <property type="term" value="C:extracellular space"/>
    <property type="evidence" value="ECO:0007669"/>
    <property type="project" value="TreeGrafter"/>
</dbReference>
<keyword evidence="3 7" id="KW-0217">Developmental protein</keyword>
<dbReference type="InterPro" id="IPR016353">
    <property type="entry name" value="Chordin"/>
</dbReference>
<dbReference type="Proteomes" id="UP000230750">
    <property type="component" value="Unassembled WGS sequence"/>
</dbReference>
<dbReference type="SMART" id="SM00214">
    <property type="entry name" value="VWC"/>
    <property type="match status" value="3"/>
</dbReference>
<keyword evidence="4" id="KW-0964">Secreted</keyword>
<dbReference type="InterPro" id="IPR052278">
    <property type="entry name" value="Chordin-like_regulators"/>
</dbReference>
<feature type="domain" description="CHRD" evidence="10">
    <location>
        <begin position="83"/>
        <end position="195"/>
    </location>
</feature>
<feature type="domain" description="VWFC" evidence="9">
    <location>
        <begin position="765"/>
        <end position="829"/>
    </location>
</feature>
<dbReference type="SUPFAM" id="SSF57603">
    <property type="entry name" value="FnI-like domain"/>
    <property type="match status" value="2"/>
</dbReference>
<reference evidence="11 12" key="1">
    <citation type="journal article" date="2017" name="PLoS Biol.">
        <title>The sea cucumber genome provides insights into morphological evolution and visceral regeneration.</title>
        <authorList>
            <person name="Zhang X."/>
            <person name="Sun L."/>
            <person name="Yuan J."/>
            <person name="Sun Y."/>
            <person name="Gao Y."/>
            <person name="Zhang L."/>
            <person name="Li S."/>
            <person name="Dai H."/>
            <person name="Hamel J.F."/>
            <person name="Liu C."/>
            <person name="Yu Y."/>
            <person name="Liu S."/>
            <person name="Lin W."/>
            <person name="Guo K."/>
            <person name="Jin S."/>
            <person name="Xu P."/>
            <person name="Storey K.B."/>
            <person name="Huan P."/>
            <person name="Zhang T."/>
            <person name="Zhou Y."/>
            <person name="Zhang J."/>
            <person name="Lin C."/>
            <person name="Li X."/>
            <person name="Xing L."/>
            <person name="Huo D."/>
            <person name="Sun M."/>
            <person name="Wang L."/>
            <person name="Mercier A."/>
            <person name="Li F."/>
            <person name="Yang H."/>
            <person name="Xiang J."/>
        </authorList>
    </citation>
    <scope>NUCLEOTIDE SEQUENCE [LARGE SCALE GENOMIC DNA]</scope>
    <source>
        <strain evidence="11">Shaxun</strain>
        <tissue evidence="11">Muscle</tissue>
    </source>
</reference>
<dbReference type="Gene3D" id="6.20.200.20">
    <property type="match status" value="1"/>
</dbReference>
<dbReference type="GO" id="GO:0048731">
    <property type="term" value="P:system development"/>
    <property type="evidence" value="ECO:0007669"/>
    <property type="project" value="UniProtKB-ARBA"/>
</dbReference>
<name>A0A2G8KNB1_STIJA</name>
<protein>
    <submittedName>
        <fullName evidence="11">Chordin</fullName>
    </submittedName>
</protein>
<feature type="domain" description="VWFC" evidence="9">
    <location>
        <begin position="676"/>
        <end position="745"/>
    </location>
</feature>
<evidence type="ECO:0000256" key="4">
    <source>
        <dbReference type="ARBA" id="ARBA00022525"/>
    </source>
</evidence>
<keyword evidence="12" id="KW-1185">Reference proteome</keyword>
<dbReference type="Pfam" id="PF00093">
    <property type="entry name" value="VWC"/>
    <property type="match status" value="2"/>
</dbReference>
<evidence type="ECO:0000259" key="10">
    <source>
        <dbReference type="PROSITE" id="PS50933"/>
    </source>
</evidence>
<organism evidence="11 12">
    <name type="scientific">Stichopus japonicus</name>
    <name type="common">Sea cucumber</name>
    <dbReference type="NCBI Taxonomy" id="307972"/>
    <lineage>
        <taxon>Eukaryota</taxon>
        <taxon>Metazoa</taxon>
        <taxon>Echinodermata</taxon>
        <taxon>Eleutherozoa</taxon>
        <taxon>Echinozoa</taxon>
        <taxon>Holothuroidea</taxon>
        <taxon>Aspidochirotacea</taxon>
        <taxon>Aspidochirotida</taxon>
        <taxon>Stichopodidae</taxon>
        <taxon>Apostichopus</taxon>
    </lineage>
</organism>
<evidence type="ECO:0000256" key="3">
    <source>
        <dbReference type="ARBA" id="ARBA00022473"/>
    </source>
</evidence>
<dbReference type="SMART" id="SM00754">
    <property type="entry name" value="CHRD"/>
    <property type="match status" value="3"/>
</dbReference>
<evidence type="ECO:0000259" key="9">
    <source>
        <dbReference type="PROSITE" id="PS50184"/>
    </source>
</evidence>
<feature type="region of interest" description="Disordered" evidence="8">
    <location>
        <begin position="832"/>
        <end position="861"/>
    </location>
</feature>
<feature type="domain" description="CHRD" evidence="10">
    <location>
        <begin position="324"/>
        <end position="448"/>
    </location>
</feature>
<evidence type="ECO:0000313" key="12">
    <source>
        <dbReference type="Proteomes" id="UP000230750"/>
    </source>
</evidence>
<dbReference type="GO" id="GO:0036122">
    <property type="term" value="F:BMP binding"/>
    <property type="evidence" value="ECO:0007669"/>
    <property type="project" value="TreeGrafter"/>
</dbReference>
<evidence type="ECO:0000256" key="8">
    <source>
        <dbReference type="SAM" id="MobiDB-lite"/>
    </source>
</evidence>
<proteinExistence type="inferred from homology"/>
<dbReference type="PROSITE" id="PS01208">
    <property type="entry name" value="VWFC_1"/>
    <property type="match status" value="2"/>
</dbReference>
<dbReference type="EMBL" id="MRZV01000465">
    <property type="protein sequence ID" value="PIK49445.1"/>
    <property type="molecule type" value="Genomic_DNA"/>
</dbReference>
<dbReference type="GO" id="GO:0030514">
    <property type="term" value="P:negative regulation of BMP signaling pathway"/>
    <property type="evidence" value="ECO:0007669"/>
    <property type="project" value="TreeGrafter"/>
</dbReference>
<keyword evidence="6" id="KW-0325">Glycoprotein</keyword>
<dbReference type="AlphaFoldDB" id="A0A2G8KNB1"/>
<dbReference type="PROSITE" id="PS50933">
    <property type="entry name" value="CHRD"/>
    <property type="match status" value="3"/>
</dbReference>
<feature type="domain" description="CHRD" evidence="10">
    <location>
        <begin position="454"/>
        <end position="574"/>
    </location>
</feature>
<dbReference type="PANTHER" id="PTHR46526:SF1">
    <property type="entry name" value="CHORDIN"/>
    <property type="match status" value="1"/>
</dbReference>
<evidence type="ECO:0000256" key="1">
    <source>
        <dbReference type="ARBA" id="ARBA00004613"/>
    </source>
</evidence>
<dbReference type="OrthoDB" id="9829321at2759"/>
<dbReference type="InterPro" id="IPR010895">
    <property type="entry name" value="CHRD"/>
</dbReference>
<dbReference type="PIRSF" id="PIRSF002496">
    <property type="entry name" value="Chordin"/>
    <property type="match status" value="1"/>
</dbReference>
<evidence type="ECO:0000313" key="11">
    <source>
        <dbReference type="EMBL" id="PIK49445.1"/>
    </source>
</evidence>
<dbReference type="PANTHER" id="PTHR46526">
    <property type="entry name" value="CHORDIN"/>
    <property type="match status" value="1"/>
</dbReference>
<dbReference type="Pfam" id="PF07452">
    <property type="entry name" value="CHRD"/>
    <property type="match status" value="2"/>
</dbReference>
<evidence type="ECO:0000256" key="6">
    <source>
        <dbReference type="ARBA" id="ARBA00023180"/>
    </source>
</evidence>
<accession>A0A2G8KNB1</accession>
<sequence length="861" mass="94234">MTSKKSTHERNVAVNGLIQGKVTCSDIKDTCVEPTCENPISSPDHCCKRCPEDNAPSSAIPSPTVVRGAGQSGDGVFRVISGMDESFASLLTQRLVASRSAGVARMSFRLRSNDLYFTMTYSRIKKPVAIVFMDIVNETLYRHEIGDQTDKVCGVWTNLPGEHLQRIRTSQIFVSITTKRISNGEVKGRIVHHRAFSAESFSTLLVTPTKRSPLNPSLGNGGIVSMSVSSDGANINLIALLDGLVESRADRGSNINITVELRKKTQTLFSSTATIDNGSRELATVLERVPKSVRKWFSRGQLIFRVSILGQTGVLAGLVTPLSTCNTLHAVLSGSQALGRQKAMGATGSAIISIARSGVVEYKILLSGLRNRQVTAITLEAETKNADRRKIIADIIDGYDGNGLAIGTYTKPKPKEIQMLLRGEVFVNVATSEYIISELRGRITQLPYNQYVNREAELPIQLSGASFSPPIATSAAGHAWMGFDEDCRLHYEIAVSGLQNEEHHAYAQMGYYNAGSAQVSRILDAFRGNLAFGIIDDIEESFMERMNEGQAFIQISTKSHVSGEIRGQVVFSSTCQQTSEVSTNLEDACYFDRLYWSSGATWKPAYDLYVPLVAVRSKGMARPGQYMTMVRLGQYMKGTIICDPIICPALDCDNPISEPGKCCATCPEEGSSTEGQGCFSVGDGTFHSVGSTWHPYFPDVGGYVRCILCTCEVGGIQNCPRVACPQTNCENPVRLNPGDCCLACPEPEPTEREPDMILQADEVENGCTFNGDFFKHGRRWTPYIFTFGRMPCITCHCNDGKATCNTIVCQELTCTKKIRRKGKCCEICADEPEEVESSDSAVEDSRSILSSIQEERRKPKS</sequence>
<keyword evidence="5" id="KW-0677">Repeat</keyword>
<evidence type="ECO:0000256" key="5">
    <source>
        <dbReference type="ARBA" id="ARBA00022737"/>
    </source>
</evidence>
<evidence type="ECO:0000256" key="2">
    <source>
        <dbReference type="ARBA" id="ARBA00007156"/>
    </source>
</evidence>
<comment type="subcellular location">
    <subcellularLocation>
        <location evidence="1">Secreted</location>
    </subcellularLocation>
</comment>